<name>D3E3Q3_METRM</name>
<dbReference type="AlphaFoldDB" id="D3E3Q3"/>
<dbReference type="KEGG" id="mru:mru_1314"/>
<dbReference type="HOGENOM" id="CLU_1870769_0_0_2"/>
<gene>
    <name evidence="1" type="ordered locus">mru_1314</name>
</gene>
<dbReference type="PATRIC" id="fig|634498.28.peg.1318"/>
<proteinExistence type="predicted"/>
<protein>
    <submittedName>
        <fullName evidence="1">Adhesin-like protein</fullName>
    </submittedName>
</protein>
<reference evidence="1 2" key="1">
    <citation type="journal article" date="2010" name="PLoS ONE">
        <title>The genome sequence of the rumen methanogen Methanobrevibacter ruminantium reveals new possibilities for controlling ruminant methane emissions.</title>
        <authorList>
            <person name="Leahy S.C."/>
            <person name="Kelly W.J."/>
            <person name="Altermann E."/>
            <person name="Ronimus R.S."/>
            <person name="Yeoman C.J."/>
            <person name="Pacheco D.M."/>
            <person name="Li D."/>
            <person name="Kong Z."/>
            <person name="McTavish S."/>
            <person name="Sang C."/>
            <person name="Lambie S.C."/>
            <person name="Janssen P.H."/>
            <person name="Dey D."/>
            <person name="Attwood G.T."/>
        </authorList>
    </citation>
    <scope>NUCLEOTIDE SEQUENCE [LARGE SCALE GENOMIC DNA]</scope>
    <source>
        <strain evidence="2">ATCC 35063 / DSM 1093 / JCM 13430 / OCM 146 / M1</strain>
    </source>
</reference>
<dbReference type="STRING" id="634498.mru_1314"/>
<dbReference type="GeneID" id="8770965"/>
<keyword evidence="2" id="KW-1185">Reference proteome</keyword>
<dbReference type="Proteomes" id="UP000008680">
    <property type="component" value="Chromosome"/>
</dbReference>
<evidence type="ECO:0000313" key="1">
    <source>
        <dbReference type="EMBL" id="ADC47164.1"/>
    </source>
</evidence>
<dbReference type="RefSeq" id="WP_012956113.1">
    <property type="nucleotide sequence ID" value="NC_013790.1"/>
</dbReference>
<dbReference type="EMBL" id="CP001719">
    <property type="protein sequence ID" value="ADC47164.1"/>
    <property type="molecule type" value="Genomic_DNA"/>
</dbReference>
<evidence type="ECO:0000313" key="2">
    <source>
        <dbReference type="Proteomes" id="UP000008680"/>
    </source>
</evidence>
<accession>D3E3Q3</accession>
<organism evidence="1 2">
    <name type="scientific">Methanobrevibacter ruminantium (strain ATCC 35063 / DSM 1093 / JCM 13430 / OCM 146 / M1)</name>
    <name type="common">Methanobacterium ruminantium</name>
    <dbReference type="NCBI Taxonomy" id="634498"/>
    <lineage>
        <taxon>Archaea</taxon>
        <taxon>Methanobacteriati</taxon>
        <taxon>Methanobacteriota</taxon>
        <taxon>Methanomada group</taxon>
        <taxon>Methanobacteria</taxon>
        <taxon>Methanobacteriales</taxon>
        <taxon>Methanobacteriaceae</taxon>
        <taxon>Methanobrevibacter</taxon>
    </lineage>
</organism>
<sequence length="136" mass="16173">MLYYRGAGWADWDLDNFGSRISYIDDFPFNILKALLSYFETGDEQSVEFNAEGWFYTFKFSSDVRVGERVIYESTIDFANDFICEIEERMGLWAFFPSRRTSDEDYYELVDLIVKIRTELLDKDLINKWIDIISQS</sequence>